<dbReference type="InterPro" id="IPR019775">
    <property type="entry name" value="WD40_repeat_CS"/>
</dbReference>
<feature type="repeat" description="WD" evidence="3">
    <location>
        <begin position="1070"/>
        <end position="1101"/>
    </location>
</feature>
<protein>
    <submittedName>
        <fullName evidence="6">Uncharacterized protein</fullName>
    </submittedName>
</protein>
<keyword evidence="4" id="KW-0175">Coiled coil</keyword>
<dbReference type="PANTHER" id="PTHR22838:SF4">
    <property type="entry name" value="WD REPEAT-CONTAINING PROTEIN 13"/>
    <property type="match status" value="1"/>
</dbReference>
<dbReference type="Pfam" id="PF00400">
    <property type="entry name" value="WD40"/>
    <property type="match status" value="3"/>
</dbReference>
<keyword evidence="1 3" id="KW-0853">WD repeat</keyword>
<dbReference type="GO" id="GO:1990841">
    <property type="term" value="F:promoter-specific chromatin binding"/>
    <property type="evidence" value="ECO:0007669"/>
    <property type="project" value="TreeGrafter"/>
</dbReference>
<dbReference type="InterPro" id="IPR051350">
    <property type="entry name" value="WD_repeat-ST_regulator"/>
</dbReference>
<dbReference type="SUPFAM" id="SSF50978">
    <property type="entry name" value="WD40 repeat-like"/>
    <property type="match status" value="1"/>
</dbReference>
<feature type="coiled-coil region" evidence="4">
    <location>
        <begin position="193"/>
        <end position="427"/>
    </location>
</feature>
<dbReference type="GO" id="GO:0005634">
    <property type="term" value="C:nucleus"/>
    <property type="evidence" value="ECO:0007669"/>
    <property type="project" value="TreeGrafter"/>
</dbReference>
<reference evidence="6" key="1">
    <citation type="submission" date="2014-11" db="EMBL/GenBank/DDBJ databases">
        <authorList>
            <person name="Otto D Thomas"/>
            <person name="Naeem Raeece"/>
        </authorList>
    </citation>
    <scope>NUCLEOTIDE SEQUENCE</scope>
</reference>
<dbReference type="SMART" id="SM00320">
    <property type="entry name" value="WD40"/>
    <property type="match status" value="7"/>
</dbReference>
<evidence type="ECO:0000256" key="3">
    <source>
        <dbReference type="PROSITE-ProRule" id="PRU00221"/>
    </source>
</evidence>
<feature type="coiled-coil region" evidence="4">
    <location>
        <begin position="467"/>
        <end position="540"/>
    </location>
</feature>
<gene>
    <name evidence="6" type="ORF">Cvel_22961</name>
</gene>
<dbReference type="Gene3D" id="2.130.10.10">
    <property type="entry name" value="YVTN repeat-like/Quinoprotein amine dehydrogenase"/>
    <property type="match status" value="1"/>
</dbReference>
<proteinExistence type="predicted"/>
<sequence length="1110" mass="122629">MEDEGRDVLTATLKSWFDSDTDGVKNVSQEGSNGCSQQNASQPLSPPPGIPAQAHTPRDPVHAGAAVPRPFSGGAPFGAGSSLDSGAPFGPGAFSVEGSESHRFRHPTPQHSVEQQGRFPGGHQHEAAAVDVLRRENASLLQRCDALDAAQRAAVQECRKKEELVAQLKRTFETREARVQEEMNFHVEQAVKLAKQQMFLQQTQAEKEEKERNAANFAVLAKQKSALEQQLKAQREACVRAEEREKTLKKQTEAREKMPMKQAGEREMVLMKRTEEIEQTLRSEKASLQAELSSSAALRTELSTAKQRCVVLTQDKEALEKELSALRMNLERLRWEKAKGEADHQKLEKELSALRMNLERLRGEKAKGEADHQKLEKEVSALRMNLERLKGEKAKGEAERVVLTQDKEALEKEVSALKMKLEHVEGEQAKGLADYQKLVEQTAKKQLETIKKFEVVVQEKKENANMLSCLREEKECMKKQLQSMQEEISQIKKGWKETETFRKVQKQEVDKMMQHAVERHREIVKEKEAAEQELSSIAKKHDLLKGLYQTLLQVSIDSLLQLETPPPEPEEGKSEPPSEPASAVAAAAAEAPREPPSENPVQRPNAAKSIRENAIARIRAVAQKYFLSVEAAPPTVDEMLSLTAALSDPPSPSPPIPGVPPVESSDINVLVEKSQPEPTVAEPSEVPASSEGAVAQAAQAASSQRRNETERPSMGVLLRPSLRGTESMRSAVGAKGRKEAEWKDLRCVQEVKGSESESAVTCLCFGQERHHLHYYLMACASKDGNIVIYRIYRTEMERAQMSKDELDQIQSAAPGASGTRSEWDSPPSSDNDLVFVHHRLTGHSRAVTSIFFSPTEDQLVTTSIDKCARLWNVDSGELMKTFTDSSANLGAAFLPSNPKVLVAANSNAVVRLLNADNGIVHQKLKVDSEVRAMRFDGTGKYLMAGTKAGNIHVLEAIDGATLKFKFRLTVARGVITCITFVPSPEEGRNPFVLVNSCDDIVSIVDCLYGPAPGVLCRLQVQHRVKVANALLPVRCCYSSFGGGYLISGSEDKEVYVFALRKEMHYKSGSLAHHRAPVLSVATNRTDTLLVSADSQGSIALWRRHDCSQLP</sequence>
<evidence type="ECO:0000256" key="2">
    <source>
        <dbReference type="ARBA" id="ARBA00022737"/>
    </source>
</evidence>
<evidence type="ECO:0000256" key="5">
    <source>
        <dbReference type="SAM" id="MobiDB-lite"/>
    </source>
</evidence>
<dbReference type="PROSITE" id="PS50082">
    <property type="entry name" value="WD_REPEATS_2"/>
    <property type="match status" value="2"/>
</dbReference>
<name>A0A0G4GQT3_9ALVE</name>
<dbReference type="AlphaFoldDB" id="A0A0G4GQT3"/>
<dbReference type="PROSITE" id="PS00678">
    <property type="entry name" value="WD_REPEATS_1"/>
    <property type="match status" value="1"/>
</dbReference>
<dbReference type="InterPro" id="IPR001680">
    <property type="entry name" value="WD40_rpt"/>
</dbReference>
<evidence type="ECO:0000256" key="1">
    <source>
        <dbReference type="ARBA" id="ARBA00022574"/>
    </source>
</evidence>
<dbReference type="PANTHER" id="PTHR22838">
    <property type="entry name" value="WD REPEAT PROTEIN 26-RELATED"/>
    <property type="match status" value="1"/>
</dbReference>
<feature type="region of interest" description="Disordered" evidence="5">
    <location>
        <begin position="675"/>
        <end position="712"/>
    </location>
</feature>
<feature type="region of interest" description="Disordered" evidence="5">
    <location>
        <begin position="1"/>
        <end position="120"/>
    </location>
</feature>
<feature type="compositionally biased region" description="Low complexity" evidence="5">
    <location>
        <begin position="70"/>
        <end position="82"/>
    </location>
</feature>
<evidence type="ECO:0000256" key="4">
    <source>
        <dbReference type="SAM" id="Coils"/>
    </source>
</evidence>
<dbReference type="InterPro" id="IPR015943">
    <property type="entry name" value="WD40/YVTN_repeat-like_dom_sf"/>
</dbReference>
<feature type="compositionally biased region" description="Low complexity" evidence="5">
    <location>
        <begin position="580"/>
        <end position="590"/>
    </location>
</feature>
<dbReference type="VEuPathDB" id="CryptoDB:Cvel_22961"/>
<evidence type="ECO:0000313" key="6">
    <source>
        <dbReference type="EMBL" id="CEM32811.1"/>
    </source>
</evidence>
<feature type="compositionally biased region" description="Polar residues" evidence="5">
    <location>
        <begin position="26"/>
        <end position="43"/>
    </location>
</feature>
<feature type="compositionally biased region" description="Low complexity" evidence="5">
    <location>
        <begin position="688"/>
        <end position="704"/>
    </location>
</feature>
<feature type="region of interest" description="Disordered" evidence="5">
    <location>
        <begin position="562"/>
        <end position="608"/>
    </location>
</feature>
<dbReference type="EMBL" id="CDMZ01001451">
    <property type="protein sequence ID" value="CEM32811.1"/>
    <property type="molecule type" value="Genomic_DNA"/>
</dbReference>
<feature type="repeat" description="WD" evidence="3">
    <location>
        <begin position="840"/>
        <end position="881"/>
    </location>
</feature>
<organism evidence="6">
    <name type="scientific">Chromera velia CCMP2878</name>
    <dbReference type="NCBI Taxonomy" id="1169474"/>
    <lineage>
        <taxon>Eukaryota</taxon>
        <taxon>Sar</taxon>
        <taxon>Alveolata</taxon>
        <taxon>Colpodellida</taxon>
        <taxon>Chromeraceae</taxon>
        <taxon>Chromera</taxon>
    </lineage>
</organism>
<keyword evidence="2" id="KW-0677">Repeat</keyword>
<accession>A0A0G4GQT3</accession>
<dbReference type="Gene3D" id="1.20.5.340">
    <property type="match status" value="1"/>
</dbReference>
<dbReference type="InterPro" id="IPR036322">
    <property type="entry name" value="WD40_repeat_dom_sf"/>
</dbReference>
<dbReference type="PROSITE" id="PS50294">
    <property type="entry name" value="WD_REPEATS_REGION"/>
    <property type="match status" value="2"/>
</dbReference>